<name>A0A1I3W9Q1_9BURK</name>
<dbReference type="RefSeq" id="WP_170275752.1">
    <property type="nucleotide sequence ID" value="NZ_CP041744.1"/>
</dbReference>
<reference evidence="1 2" key="1">
    <citation type="submission" date="2016-10" db="EMBL/GenBank/DDBJ databases">
        <authorList>
            <person name="de Groot N.N."/>
        </authorList>
    </citation>
    <scope>NUCLEOTIDE SEQUENCE [LARGE SCALE GENOMIC DNA]</scope>
    <source>
        <strain evidence="1 2">LMG 23650</strain>
    </source>
</reference>
<sequence>MNKANQQFSEKQLSINVSDEVSARLDNFFDEDNMLLEASCSAHEANNNLVNFGY</sequence>
<protein>
    <submittedName>
        <fullName evidence="1">Uncharacterized protein</fullName>
    </submittedName>
</protein>
<proteinExistence type="predicted"/>
<dbReference type="EMBL" id="FOQU01000017">
    <property type="protein sequence ID" value="SFK03989.1"/>
    <property type="molecule type" value="Genomic_DNA"/>
</dbReference>
<accession>A0A1I3W9Q1</accession>
<gene>
    <name evidence="1" type="ORF">SAMN05192543_11719</name>
</gene>
<dbReference type="STRING" id="420953.SAMN05192543_11719"/>
<organism evidence="1 2">
    <name type="scientific">Paraburkholderia megapolitana</name>
    <dbReference type="NCBI Taxonomy" id="420953"/>
    <lineage>
        <taxon>Bacteria</taxon>
        <taxon>Pseudomonadati</taxon>
        <taxon>Pseudomonadota</taxon>
        <taxon>Betaproteobacteria</taxon>
        <taxon>Burkholderiales</taxon>
        <taxon>Burkholderiaceae</taxon>
        <taxon>Paraburkholderia</taxon>
    </lineage>
</organism>
<evidence type="ECO:0000313" key="1">
    <source>
        <dbReference type="EMBL" id="SFK03989.1"/>
    </source>
</evidence>
<evidence type="ECO:0000313" key="2">
    <source>
        <dbReference type="Proteomes" id="UP000199548"/>
    </source>
</evidence>
<keyword evidence="2" id="KW-1185">Reference proteome</keyword>
<dbReference type="AlphaFoldDB" id="A0A1I3W9Q1"/>
<dbReference type="Proteomes" id="UP000199548">
    <property type="component" value="Unassembled WGS sequence"/>
</dbReference>